<accession>A0ABD6EUZ1</accession>
<dbReference type="Gene3D" id="3.40.50.150">
    <property type="entry name" value="Vaccinia Virus protein VP39"/>
    <property type="match status" value="1"/>
</dbReference>
<evidence type="ECO:0000313" key="2">
    <source>
        <dbReference type="Proteomes" id="UP001608902"/>
    </source>
</evidence>
<dbReference type="InterPro" id="IPR026669">
    <property type="entry name" value="Arsenite_MeTrfase-like"/>
</dbReference>
<organism evidence="1 2">
    <name type="scientific">Gnathostoma spinigerum</name>
    <dbReference type="NCBI Taxonomy" id="75299"/>
    <lineage>
        <taxon>Eukaryota</taxon>
        <taxon>Metazoa</taxon>
        <taxon>Ecdysozoa</taxon>
        <taxon>Nematoda</taxon>
        <taxon>Chromadorea</taxon>
        <taxon>Rhabditida</taxon>
        <taxon>Spirurina</taxon>
        <taxon>Gnathostomatomorpha</taxon>
        <taxon>Gnathostomatoidea</taxon>
        <taxon>Gnathostomatidae</taxon>
        <taxon>Gnathostoma</taxon>
    </lineage>
</organism>
<dbReference type="SUPFAM" id="SSF53335">
    <property type="entry name" value="S-adenosyl-L-methionine-dependent methyltransferases"/>
    <property type="match status" value="1"/>
</dbReference>
<evidence type="ECO:0000313" key="1">
    <source>
        <dbReference type="EMBL" id="MFH4980507.1"/>
    </source>
</evidence>
<dbReference type="Proteomes" id="UP001608902">
    <property type="component" value="Unassembled WGS sequence"/>
</dbReference>
<protein>
    <recommendedName>
        <fullName evidence="3">Methyltransferase type 11 domain-containing protein</fullName>
    </recommendedName>
</protein>
<gene>
    <name evidence="1" type="ORF">AB6A40_007216</name>
</gene>
<evidence type="ECO:0008006" key="3">
    <source>
        <dbReference type="Google" id="ProtNLM"/>
    </source>
</evidence>
<dbReference type="PANTHER" id="PTHR43675">
    <property type="entry name" value="ARSENITE METHYLTRANSFERASE"/>
    <property type="match status" value="1"/>
</dbReference>
<reference evidence="1 2" key="1">
    <citation type="submission" date="2024-08" db="EMBL/GenBank/DDBJ databases">
        <title>Gnathostoma spinigerum genome.</title>
        <authorList>
            <person name="Gonzalez-Bertolin B."/>
            <person name="Monzon S."/>
            <person name="Zaballos A."/>
            <person name="Jimenez P."/>
            <person name="Dekumyoy P."/>
            <person name="Varona S."/>
            <person name="Cuesta I."/>
            <person name="Sumanam S."/>
            <person name="Adisakwattana P."/>
            <person name="Gasser R.B."/>
            <person name="Hernandez-Gonzalez A."/>
            <person name="Young N.D."/>
            <person name="Perteguer M.J."/>
        </authorList>
    </citation>
    <scope>NUCLEOTIDE SEQUENCE [LARGE SCALE GENOMIC DNA]</scope>
    <source>
        <strain evidence="1">AL3</strain>
        <tissue evidence="1">Liver</tissue>
    </source>
</reference>
<sequence length="334" mass="37664">MRFEEAQQSFFELLDSVEPQSVPEFLQWINDSFAVDTGDRGISVINKDENICDSTNVVEANAVLRSIAADIRNELPCTAVLPSENLHWPKSGTDSDIKPETTVHVDSFLYEDDEVDNLVEIGKLSRDFCTQCGSRDIKPLTFISHSLSVDQLRYIFVFLVPLNATMTNRIIIDIGSRLGAVLYAAFLYSRGRIYAVGIELNSDFCRLQEKILNDNGMSERVKVINDDLRGQSSLISQGDVLVMNNVFNFFLAESDQLQCWSFLYENVRGGAVIVSNPSLEEATSHLQLPFKLQDWVDKVDTNHLAARFAGTNEDLFDDVKDICLYSVKHRDNSQ</sequence>
<comment type="caution">
    <text evidence="1">The sequence shown here is derived from an EMBL/GenBank/DDBJ whole genome shotgun (WGS) entry which is preliminary data.</text>
</comment>
<name>A0ABD6EUZ1_9BILA</name>
<dbReference type="InterPro" id="IPR029063">
    <property type="entry name" value="SAM-dependent_MTases_sf"/>
</dbReference>
<dbReference type="AlphaFoldDB" id="A0ABD6EUZ1"/>
<dbReference type="PANTHER" id="PTHR43675:SF1">
    <property type="entry name" value="RIKEN CDNA 2700097O09 GENE"/>
    <property type="match status" value="1"/>
</dbReference>
<keyword evidence="2" id="KW-1185">Reference proteome</keyword>
<proteinExistence type="predicted"/>
<dbReference type="EMBL" id="JBGFUD010005657">
    <property type="protein sequence ID" value="MFH4980507.1"/>
    <property type="molecule type" value="Genomic_DNA"/>
</dbReference>